<evidence type="ECO:0008006" key="3">
    <source>
        <dbReference type="Google" id="ProtNLM"/>
    </source>
</evidence>
<dbReference type="CDD" id="cd22641">
    <property type="entry name" value="C24-like"/>
    <property type="match status" value="1"/>
</dbReference>
<dbReference type="EMBL" id="FTOV01000029">
    <property type="protein sequence ID" value="SIT28471.1"/>
    <property type="molecule type" value="Genomic_DNA"/>
</dbReference>
<sequence length="284" mass="31023">MRINIQFLQTGGVPLTNDLMDVLQEAYTIFNVLGDVAGHLTILSGCTPTGQSVSPGIVVINGDVLYFEGGLVTASVYIHTAQITKTFQDQTDKILIEKKTVKFGLSAPDNMWNWGDFKRLDTLKVMMEKINAAATQADLNDIKTRLDKVELKTAPIVNGGIAWFWRKPLSEIPAGWKPCTDFKGKTIFGLDPNDPVFSTLGTTVGSHSKTITQNNIPDYVIPFYGATNSGQTAVGNDLSVIKWNGKAPDGFYDHTYGINSGGKGMPMDVLNRGVIVDFIEPDFQ</sequence>
<reference evidence="1 2" key="1">
    <citation type="submission" date="2017-01" db="EMBL/GenBank/DDBJ databases">
        <authorList>
            <person name="Mah S.A."/>
            <person name="Swanson W.J."/>
            <person name="Moy G.W."/>
            <person name="Vacquier V.D."/>
        </authorList>
    </citation>
    <scope>NUCLEOTIDE SEQUENCE [LARGE SCALE GENOMIC DNA]</scope>
    <source>
        <strain evidence="1 2">DSM 18014</strain>
    </source>
</reference>
<dbReference type="STRING" id="373672.SAMN05421785_1297"/>
<organism evidence="1 2">
    <name type="scientific">Chryseobacterium gambrini</name>
    <dbReference type="NCBI Taxonomy" id="373672"/>
    <lineage>
        <taxon>Bacteria</taxon>
        <taxon>Pseudomonadati</taxon>
        <taxon>Bacteroidota</taxon>
        <taxon>Flavobacteriia</taxon>
        <taxon>Flavobacteriales</taxon>
        <taxon>Weeksellaceae</taxon>
        <taxon>Chryseobacterium group</taxon>
        <taxon>Chryseobacterium</taxon>
    </lineage>
</organism>
<accession>A0A1N7R028</accession>
<dbReference type="Proteomes" id="UP000185781">
    <property type="component" value="Unassembled WGS sequence"/>
</dbReference>
<gene>
    <name evidence="1" type="ORF">SAMN05421785_1297</name>
</gene>
<protein>
    <recommendedName>
        <fullName evidence="3">Tail fiber protein</fullName>
    </recommendedName>
</protein>
<proteinExistence type="predicted"/>
<evidence type="ECO:0000313" key="1">
    <source>
        <dbReference type="EMBL" id="SIT28471.1"/>
    </source>
</evidence>
<name>A0A1N7R028_9FLAO</name>
<dbReference type="AlphaFoldDB" id="A0A1N7R028"/>
<dbReference type="RefSeq" id="WP_076396828.1">
    <property type="nucleotide sequence ID" value="NZ_JAUHGW010000003.1"/>
</dbReference>
<evidence type="ECO:0000313" key="2">
    <source>
        <dbReference type="Proteomes" id="UP000185781"/>
    </source>
</evidence>